<proteinExistence type="predicted"/>
<evidence type="ECO:0000313" key="2">
    <source>
        <dbReference type="EMBL" id="ETJ11831.1"/>
    </source>
</evidence>
<evidence type="ECO:0000256" key="1">
    <source>
        <dbReference type="SAM" id="MobiDB-lite"/>
    </source>
</evidence>
<dbReference type="AlphaFoldDB" id="W1W1G3"/>
<feature type="non-terminal residue" evidence="2">
    <location>
        <position position="26"/>
    </location>
</feature>
<sequence length="26" mass="2972">MFREPAGHHPVIGRESGRFENTGYRA</sequence>
<dbReference type="EMBL" id="AZLZ01002844">
    <property type="protein sequence ID" value="ETJ11831.1"/>
    <property type="molecule type" value="Genomic_DNA"/>
</dbReference>
<protein>
    <submittedName>
        <fullName evidence="2">Uncharacterized protein</fullName>
    </submittedName>
</protein>
<reference evidence="2 3" key="1">
    <citation type="submission" date="2013-12" db="EMBL/GenBank/DDBJ databases">
        <title>A Varibaculum cambriense genome reconstructed from a premature infant gut community with otherwise low bacterial novelty that shifts toward anaerobic metabolism during the third week of life.</title>
        <authorList>
            <person name="Brown C.T."/>
            <person name="Sharon I."/>
            <person name="Thomas B.C."/>
            <person name="Castelle C.J."/>
            <person name="Morowitz M.J."/>
            <person name="Banfield J.F."/>
        </authorList>
    </citation>
    <scope>NUCLEOTIDE SEQUENCE [LARGE SCALE GENOMIC DNA]</scope>
    <source>
        <strain evidence="3">DORA_A_5_14_21</strain>
    </source>
</reference>
<name>W1W1G3_ECOLX</name>
<evidence type="ECO:0000313" key="3">
    <source>
        <dbReference type="Proteomes" id="UP000018853"/>
    </source>
</evidence>
<feature type="region of interest" description="Disordered" evidence="1">
    <location>
        <begin position="1"/>
        <end position="26"/>
    </location>
</feature>
<comment type="caution">
    <text evidence="2">The sequence shown here is derived from an EMBL/GenBank/DDBJ whole genome shotgun (WGS) entry which is preliminary data.</text>
</comment>
<accession>W1W1G3</accession>
<organism evidence="2 3">
    <name type="scientific">Escherichia coli DORA_A_5_14_21</name>
    <dbReference type="NCBI Taxonomy" id="1403943"/>
    <lineage>
        <taxon>Bacteria</taxon>
        <taxon>Pseudomonadati</taxon>
        <taxon>Pseudomonadota</taxon>
        <taxon>Gammaproteobacteria</taxon>
        <taxon>Enterobacterales</taxon>
        <taxon>Enterobacteriaceae</taxon>
        <taxon>Escherichia</taxon>
    </lineage>
</organism>
<dbReference type="Proteomes" id="UP000018853">
    <property type="component" value="Unassembled WGS sequence"/>
</dbReference>
<gene>
    <name evidence="2" type="ORF">Q609_ECAC02844G0004</name>
</gene>